<keyword evidence="2 4" id="KW-0442">Lipid degradation</keyword>
<keyword evidence="7" id="KW-1185">Reference proteome</keyword>
<feature type="domain" description="PNPLA" evidence="5">
    <location>
        <begin position="16"/>
        <end position="240"/>
    </location>
</feature>
<dbReference type="Gene3D" id="3.40.1090.10">
    <property type="entry name" value="Cytosolic phospholipase A2 catalytic domain"/>
    <property type="match status" value="1"/>
</dbReference>
<protein>
    <submittedName>
        <fullName evidence="6">Patatin-like phospholipase family protein</fullName>
    </submittedName>
</protein>
<evidence type="ECO:0000256" key="2">
    <source>
        <dbReference type="ARBA" id="ARBA00022963"/>
    </source>
</evidence>
<dbReference type="EMBL" id="CP125947">
    <property type="protein sequence ID" value="WHS67889.1"/>
    <property type="molecule type" value="Genomic_DNA"/>
</dbReference>
<dbReference type="Pfam" id="PF01734">
    <property type="entry name" value="Patatin"/>
    <property type="match status" value="1"/>
</dbReference>
<dbReference type="SUPFAM" id="SSF52151">
    <property type="entry name" value="FabD/lysophospholipase-like"/>
    <property type="match status" value="1"/>
</dbReference>
<dbReference type="PANTHER" id="PTHR14226:SF57">
    <property type="entry name" value="BLR7027 PROTEIN"/>
    <property type="match status" value="1"/>
</dbReference>
<feature type="short sequence motif" description="GXSXG" evidence="4">
    <location>
        <begin position="56"/>
        <end position="60"/>
    </location>
</feature>
<keyword evidence="3 4" id="KW-0443">Lipid metabolism</keyword>
<evidence type="ECO:0000256" key="3">
    <source>
        <dbReference type="ARBA" id="ARBA00023098"/>
    </source>
</evidence>
<dbReference type="Proteomes" id="UP001240697">
    <property type="component" value="Chromosome"/>
</dbReference>
<proteinExistence type="predicted"/>
<accession>A0ABY8SXW0</accession>
<dbReference type="InterPro" id="IPR050301">
    <property type="entry name" value="NTE"/>
</dbReference>
<evidence type="ECO:0000313" key="7">
    <source>
        <dbReference type="Proteomes" id="UP001240697"/>
    </source>
</evidence>
<dbReference type="InterPro" id="IPR016035">
    <property type="entry name" value="Acyl_Trfase/lysoPLipase"/>
</dbReference>
<evidence type="ECO:0000256" key="1">
    <source>
        <dbReference type="ARBA" id="ARBA00022801"/>
    </source>
</evidence>
<sequence>MPSQAYTDRSAGPIGLLLTGGGARAAYQAGVLQAISELRGAAGEQAATSPFAIITGTSAGAINAAALASHADDFQQAVNVLADVWAHIQPQQVYRSAALPAEAQGWRMLFGLVRLLGRWRRQHPRSLLDNAPLAELLRRVVPLHRVPMLMATGHLQALAVSASNYSSGEHYTFYQSAQRVAPWLRSQRIAVPGTITHAHLLASSAIPFVFPASDIAMPDGHAEYFGDGSMRQAAPLSAALHLGAERILAIGAGRLQEPQGAQAPNMLTGYPSLAQIAGHAMSSIFLDTLAADVERMRHVNQTLASLPPAARANTGLRPVELLVIAPSERIDVIASRHAAALPAGLRSMMGCPRGSSERETAQASALASYLLFDSGFTQELMALGHADAMRQRDELLVFFGWEPAAIPSKTGRIHAAYTV</sequence>
<evidence type="ECO:0000313" key="6">
    <source>
        <dbReference type="EMBL" id="WHS67889.1"/>
    </source>
</evidence>
<gene>
    <name evidence="6" type="ORF">QMY55_09005</name>
</gene>
<comment type="caution">
    <text evidence="4">Lacks conserved residue(s) required for the propagation of feature annotation.</text>
</comment>
<feature type="active site" description="Proton acceptor" evidence="4">
    <location>
        <position position="227"/>
    </location>
</feature>
<dbReference type="PANTHER" id="PTHR14226">
    <property type="entry name" value="NEUROPATHY TARGET ESTERASE/SWISS CHEESE D.MELANOGASTER"/>
    <property type="match status" value="1"/>
</dbReference>
<dbReference type="RefSeq" id="WP_283488909.1">
    <property type="nucleotide sequence ID" value="NZ_CP125947.1"/>
</dbReference>
<evidence type="ECO:0000259" key="5">
    <source>
        <dbReference type="PROSITE" id="PS51635"/>
    </source>
</evidence>
<dbReference type="PROSITE" id="PS51635">
    <property type="entry name" value="PNPLA"/>
    <property type="match status" value="1"/>
</dbReference>
<evidence type="ECO:0000256" key="4">
    <source>
        <dbReference type="PROSITE-ProRule" id="PRU01161"/>
    </source>
</evidence>
<organism evidence="6 7">
    <name type="scientific">Comamonas resistens</name>
    <dbReference type="NCBI Taxonomy" id="3046670"/>
    <lineage>
        <taxon>Bacteria</taxon>
        <taxon>Pseudomonadati</taxon>
        <taxon>Pseudomonadota</taxon>
        <taxon>Betaproteobacteria</taxon>
        <taxon>Burkholderiales</taxon>
        <taxon>Comamonadaceae</taxon>
        <taxon>Comamonas</taxon>
    </lineage>
</organism>
<keyword evidence="1 4" id="KW-0378">Hydrolase</keyword>
<reference evidence="6 7" key="1">
    <citation type="submission" date="2023-05" db="EMBL/GenBank/DDBJ databases">
        <authorList>
            <person name="Yin Y."/>
            <person name="Lu Z."/>
        </authorList>
    </citation>
    <scope>NUCLEOTIDE SEQUENCE [LARGE SCALE GENOMIC DNA]</scope>
    <source>
        <strain evidence="6 7">ZM22</strain>
    </source>
</reference>
<dbReference type="InterPro" id="IPR002641">
    <property type="entry name" value="PNPLA_dom"/>
</dbReference>
<feature type="active site" description="Nucleophile" evidence="4">
    <location>
        <position position="58"/>
    </location>
</feature>
<name>A0ABY8SXW0_9BURK</name>